<dbReference type="PANTHER" id="PTHR11439:SF470">
    <property type="entry name" value="CYSTEINE-RICH RLK (RECEPTOR-LIKE PROTEIN KINASE) 8"/>
    <property type="match status" value="1"/>
</dbReference>
<evidence type="ECO:0000313" key="2">
    <source>
        <dbReference type="Proteomes" id="UP000436088"/>
    </source>
</evidence>
<reference evidence="1" key="1">
    <citation type="submission" date="2019-09" db="EMBL/GenBank/DDBJ databases">
        <title>Draft genome information of white flower Hibiscus syriacus.</title>
        <authorList>
            <person name="Kim Y.-M."/>
        </authorList>
    </citation>
    <scope>NUCLEOTIDE SEQUENCE [LARGE SCALE GENOMIC DNA]</scope>
    <source>
        <strain evidence="1">YM2019G1</strain>
    </source>
</reference>
<sequence length="429" mass="48541">MQIQSSVSPAPAPIQFEALENENLKKTMKEEMEALKNNKTGKKWDADRGSNCTVGETGKLGSKLAETPIEVNHKLGDSKEDDMKVDRSFFQRLVGKLIYLSHTRPDIAYVVGVVSEFMHNPKKSHLRVVVQILQYLKGSIIDRRSTSGYCTFFGDLKVKWNGPMKLYCDNKSAINIAHNPVQLYRTKHVEVDRHFIKEKLDSGLICTPYVTIGDQVADVLTKGLPGKYFQKLTGKLRMEDIHAPSLRGSVFHLRTSERAKQHAYNNAMKVSMYVSTSRNENIRLRSFSSINSFKEVKHEAFNKSKPCAPNKKVTSSKGANGVLQNMNQATATTRLRILIFHNMNQATATTRLPDELPIELLNKGLKENEPGTLLLQRQIMKVAKELLQRNGRMQYPCRRKLGDKRALVGVKFEQPGQADPHFYLDAIKV</sequence>
<protein>
    <recommendedName>
        <fullName evidence="3">Mitochondrial protein</fullName>
    </recommendedName>
</protein>
<gene>
    <name evidence="1" type="ORF">F3Y22_tig00011079pilonHSYRG00187</name>
</gene>
<dbReference type="AlphaFoldDB" id="A0A6A3C6D1"/>
<proteinExistence type="predicted"/>
<organism evidence="1 2">
    <name type="scientific">Hibiscus syriacus</name>
    <name type="common">Rose of Sharon</name>
    <dbReference type="NCBI Taxonomy" id="106335"/>
    <lineage>
        <taxon>Eukaryota</taxon>
        <taxon>Viridiplantae</taxon>
        <taxon>Streptophyta</taxon>
        <taxon>Embryophyta</taxon>
        <taxon>Tracheophyta</taxon>
        <taxon>Spermatophyta</taxon>
        <taxon>Magnoliopsida</taxon>
        <taxon>eudicotyledons</taxon>
        <taxon>Gunneridae</taxon>
        <taxon>Pentapetalae</taxon>
        <taxon>rosids</taxon>
        <taxon>malvids</taxon>
        <taxon>Malvales</taxon>
        <taxon>Malvaceae</taxon>
        <taxon>Malvoideae</taxon>
        <taxon>Hibiscus</taxon>
    </lineage>
</organism>
<dbReference type="EMBL" id="VEPZ02000491">
    <property type="protein sequence ID" value="KAE8724017.1"/>
    <property type="molecule type" value="Genomic_DNA"/>
</dbReference>
<name>A0A6A3C6D1_HIBSY</name>
<dbReference type="Proteomes" id="UP000436088">
    <property type="component" value="Unassembled WGS sequence"/>
</dbReference>
<dbReference type="CDD" id="cd09272">
    <property type="entry name" value="RNase_HI_RT_Ty1"/>
    <property type="match status" value="1"/>
</dbReference>
<evidence type="ECO:0000313" key="1">
    <source>
        <dbReference type="EMBL" id="KAE8724017.1"/>
    </source>
</evidence>
<comment type="caution">
    <text evidence="1">The sequence shown here is derived from an EMBL/GenBank/DDBJ whole genome shotgun (WGS) entry which is preliminary data.</text>
</comment>
<keyword evidence="2" id="KW-1185">Reference proteome</keyword>
<accession>A0A6A3C6D1</accession>
<evidence type="ECO:0008006" key="3">
    <source>
        <dbReference type="Google" id="ProtNLM"/>
    </source>
</evidence>
<dbReference type="PANTHER" id="PTHR11439">
    <property type="entry name" value="GAG-POL-RELATED RETROTRANSPOSON"/>
    <property type="match status" value="1"/>
</dbReference>